<protein>
    <submittedName>
        <fullName evidence="1">Uncharacterized protein</fullName>
    </submittedName>
</protein>
<organism evidence="1">
    <name type="scientific">Salix viminalis</name>
    <name type="common">Common osier</name>
    <name type="synonym">Basket willow</name>
    <dbReference type="NCBI Taxonomy" id="40686"/>
    <lineage>
        <taxon>Eukaryota</taxon>
        <taxon>Viridiplantae</taxon>
        <taxon>Streptophyta</taxon>
        <taxon>Embryophyta</taxon>
        <taxon>Tracheophyta</taxon>
        <taxon>Spermatophyta</taxon>
        <taxon>Magnoliopsida</taxon>
        <taxon>eudicotyledons</taxon>
        <taxon>Gunneridae</taxon>
        <taxon>Pentapetalae</taxon>
        <taxon>rosids</taxon>
        <taxon>fabids</taxon>
        <taxon>Malpighiales</taxon>
        <taxon>Salicaceae</taxon>
        <taxon>Saliceae</taxon>
        <taxon>Salix</taxon>
    </lineage>
</organism>
<evidence type="ECO:0000313" key="1">
    <source>
        <dbReference type="EMBL" id="VFU52614.1"/>
    </source>
</evidence>
<name>A0A6N2MHS3_SALVM</name>
<gene>
    <name evidence="1" type="ORF">SVIM_LOCUS362334</name>
</gene>
<sequence length="129" mass="15044">MEHGTLAEKLSSNVLDCEKRIDECLEWVLHCDMAVTRRSYQISAAIKKRRRVKFLKDNKRNSSRVGFENHIQRKFSAMGWCLLKMVTGMGPTEDIQNRGLVTWLREKTTEDDATNLWLEMMIDPNLEGK</sequence>
<proteinExistence type="predicted"/>
<accession>A0A6N2MHS3</accession>
<reference evidence="1" key="1">
    <citation type="submission" date="2019-03" db="EMBL/GenBank/DDBJ databases">
        <authorList>
            <person name="Mank J."/>
            <person name="Almeida P."/>
        </authorList>
    </citation>
    <scope>NUCLEOTIDE SEQUENCE</scope>
    <source>
        <strain evidence="1">78183</strain>
    </source>
</reference>
<dbReference type="EMBL" id="CAADRP010001800">
    <property type="protein sequence ID" value="VFU52614.1"/>
    <property type="molecule type" value="Genomic_DNA"/>
</dbReference>
<dbReference type="AlphaFoldDB" id="A0A6N2MHS3"/>